<dbReference type="AlphaFoldDB" id="A0A9D4B8J0"/>
<reference evidence="1" key="1">
    <citation type="journal article" date="2019" name="bioRxiv">
        <title>The Genome of the Zebra Mussel, Dreissena polymorpha: A Resource for Invasive Species Research.</title>
        <authorList>
            <person name="McCartney M.A."/>
            <person name="Auch B."/>
            <person name="Kono T."/>
            <person name="Mallez S."/>
            <person name="Zhang Y."/>
            <person name="Obille A."/>
            <person name="Becker A."/>
            <person name="Abrahante J.E."/>
            <person name="Garbe J."/>
            <person name="Badalamenti J.P."/>
            <person name="Herman A."/>
            <person name="Mangelson H."/>
            <person name="Liachko I."/>
            <person name="Sullivan S."/>
            <person name="Sone E.D."/>
            <person name="Koren S."/>
            <person name="Silverstein K.A.T."/>
            <person name="Beckman K.B."/>
            <person name="Gohl D.M."/>
        </authorList>
    </citation>
    <scope>NUCLEOTIDE SEQUENCE</scope>
    <source>
        <strain evidence="1">Duluth1</strain>
        <tissue evidence="1">Whole animal</tissue>
    </source>
</reference>
<organism evidence="1 2">
    <name type="scientific">Dreissena polymorpha</name>
    <name type="common">Zebra mussel</name>
    <name type="synonym">Mytilus polymorpha</name>
    <dbReference type="NCBI Taxonomy" id="45954"/>
    <lineage>
        <taxon>Eukaryota</taxon>
        <taxon>Metazoa</taxon>
        <taxon>Spiralia</taxon>
        <taxon>Lophotrochozoa</taxon>
        <taxon>Mollusca</taxon>
        <taxon>Bivalvia</taxon>
        <taxon>Autobranchia</taxon>
        <taxon>Heteroconchia</taxon>
        <taxon>Euheterodonta</taxon>
        <taxon>Imparidentia</taxon>
        <taxon>Neoheterodontei</taxon>
        <taxon>Myida</taxon>
        <taxon>Dreissenoidea</taxon>
        <taxon>Dreissenidae</taxon>
        <taxon>Dreissena</taxon>
    </lineage>
</organism>
<name>A0A9D4B8J0_DREPO</name>
<comment type="caution">
    <text evidence="1">The sequence shown here is derived from an EMBL/GenBank/DDBJ whole genome shotgun (WGS) entry which is preliminary data.</text>
</comment>
<keyword evidence="2" id="KW-1185">Reference proteome</keyword>
<reference evidence="1" key="2">
    <citation type="submission" date="2020-11" db="EMBL/GenBank/DDBJ databases">
        <authorList>
            <person name="McCartney M.A."/>
            <person name="Auch B."/>
            <person name="Kono T."/>
            <person name="Mallez S."/>
            <person name="Becker A."/>
            <person name="Gohl D.M."/>
            <person name="Silverstein K.A.T."/>
            <person name="Koren S."/>
            <person name="Bechman K.B."/>
            <person name="Herman A."/>
            <person name="Abrahante J.E."/>
            <person name="Garbe J."/>
        </authorList>
    </citation>
    <scope>NUCLEOTIDE SEQUENCE</scope>
    <source>
        <strain evidence="1">Duluth1</strain>
        <tissue evidence="1">Whole animal</tissue>
    </source>
</reference>
<evidence type="ECO:0000313" key="1">
    <source>
        <dbReference type="EMBL" id="KAH3693211.1"/>
    </source>
</evidence>
<proteinExistence type="predicted"/>
<gene>
    <name evidence="1" type="ORF">DPMN_192613</name>
</gene>
<accession>A0A9D4B8J0</accession>
<dbReference type="Proteomes" id="UP000828390">
    <property type="component" value="Unassembled WGS sequence"/>
</dbReference>
<sequence length="74" mass="8117">MTQTMLKHGIVNAGQVRVLLARVRTLHLSFGICLVYPINDCGIQGWGKYIDDASHVPQTVDTSDSESDVSTVEE</sequence>
<dbReference type="EMBL" id="JAIWYP010000017">
    <property type="protein sequence ID" value="KAH3693211.1"/>
    <property type="molecule type" value="Genomic_DNA"/>
</dbReference>
<evidence type="ECO:0000313" key="2">
    <source>
        <dbReference type="Proteomes" id="UP000828390"/>
    </source>
</evidence>
<protein>
    <submittedName>
        <fullName evidence="1">Uncharacterized protein</fullName>
    </submittedName>
</protein>